<accession>A0ABU8LLF7</accession>
<comment type="similarity">
    <text evidence="2">Belongs to the phD/YefM antitoxin family.</text>
</comment>
<proteinExistence type="inferred from homology"/>
<dbReference type="InterPro" id="IPR043519">
    <property type="entry name" value="NT_sf"/>
</dbReference>
<evidence type="ECO:0000256" key="10">
    <source>
        <dbReference type="ARBA" id="ARBA00038276"/>
    </source>
</evidence>
<evidence type="ECO:0000256" key="8">
    <source>
        <dbReference type="ARBA" id="ARBA00022840"/>
    </source>
</evidence>
<name>A0ABU8LLF7_9MICO</name>
<dbReference type="RefSeq" id="WP_337319112.1">
    <property type="nucleotide sequence ID" value="NZ_JBBDGN010000005.1"/>
</dbReference>
<dbReference type="PANTHER" id="PTHR33571:SF12">
    <property type="entry name" value="BSL3053 PROTEIN"/>
    <property type="match status" value="1"/>
</dbReference>
<dbReference type="SUPFAM" id="SSF81301">
    <property type="entry name" value="Nucleotidyltransferase"/>
    <property type="match status" value="1"/>
</dbReference>
<dbReference type="InterPro" id="IPR002934">
    <property type="entry name" value="Polymerase_NTP_transf_dom"/>
</dbReference>
<dbReference type="Pfam" id="PF01909">
    <property type="entry name" value="NTP_transf_2"/>
    <property type="match status" value="1"/>
</dbReference>
<keyword evidence="3" id="KW-1277">Toxin-antitoxin system</keyword>
<evidence type="ECO:0000256" key="1">
    <source>
        <dbReference type="ARBA" id="ARBA00001946"/>
    </source>
</evidence>
<gene>
    <name evidence="12" type="ORF">WDU93_07385</name>
</gene>
<protein>
    <submittedName>
        <fullName evidence="12">Nucleotidyltransferase domain-containing protein</fullName>
    </submittedName>
</protein>
<dbReference type="Gene3D" id="3.30.460.10">
    <property type="entry name" value="Beta Polymerase, domain 2"/>
    <property type="match status" value="1"/>
</dbReference>
<comment type="cofactor">
    <cofactor evidence="1">
        <name>Mg(2+)</name>
        <dbReference type="ChEBI" id="CHEBI:18420"/>
    </cofactor>
</comment>
<evidence type="ECO:0000256" key="7">
    <source>
        <dbReference type="ARBA" id="ARBA00022741"/>
    </source>
</evidence>
<dbReference type="Gene3D" id="3.40.1620.10">
    <property type="entry name" value="YefM-like domain"/>
    <property type="match status" value="1"/>
</dbReference>
<keyword evidence="8" id="KW-0067">ATP-binding</keyword>
<dbReference type="InterPro" id="IPR036165">
    <property type="entry name" value="YefM-like_sf"/>
</dbReference>
<keyword evidence="7" id="KW-0547">Nucleotide-binding</keyword>
<comment type="similarity">
    <text evidence="10">Belongs to the MntA antitoxin family.</text>
</comment>
<sequence>MDVIPVAEARAGLSRLLADFRVNDDLTVVIGAHRRPEAAMLSFDRYQQLLSAGAQPGVTLSRLRELGPVIERLAAASHLSNVHVYGSVARGESNATSDVDLLVTPDADASLFDLAQLELDLELILGVPVSVASRRALREGEDDSILAEAIPL</sequence>
<evidence type="ECO:0000259" key="11">
    <source>
        <dbReference type="Pfam" id="PF01909"/>
    </source>
</evidence>
<keyword evidence="5" id="KW-0548">Nucleotidyltransferase</keyword>
<dbReference type="PANTHER" id="PTHR33571">
    <property type="entry name" value="SSL8005 PROTEIN"/>
    <property type="match status" value="1"/>
</dbReference>
<evidence type="ECO:0000313" key="13">
    <source>
        <dbReference type="Proteomes" id="UP001366085"/>
    </source>
</evidence>
<keyword evidence="6" id="KW-0479">Metal-binding</keyword>
<evidence type="ECO:0000256" key="9">
    <source>
        <dbReference type="ARBA" id="ARBA00022842"/>
    </source>
</evidence>
<organism evidence="12 13">
    <name type="scientific">Microbacterium istanbulense</name>
    <dbReference type="NCBI Taxonomy" id="3122049"/>
    <lineage>
        <taxon>Bacteria</taxon>
        <taxon>Bacillati</taxon>
        <taxon>Actinomycetota</taxon>
        <taxon>Actinomycetes</taxon>
        <taxon>Micrococcales</taxon>
        <taxon>Microbacteriaceae</taxon>
        <taxon>Microbacterium</taxon>
    </lineage>
</organism>
<evidence type="ECO:0000256" key="6">
    <source>
        <dbReference type="ARBA" id="ARBA00022723"/>
    </source>
</evidence>
<evidence type="ECO:0000256" key="4">
    <source>
        <dbReference type="ARBA" id="ARBA00022679"/>
    </source>
</evidence>
<keyword evidence="9" id="KW-0460">Magnesium</keyword>
<feature type="domain" description="Polymerase nucleotidyl transferase" evidence="11">
    <location>
        <begin position="80"/>
        <end position="139"/>
    </location>
</feature>
<dbReference type="CDD" id="cd05403">
    <property type="entry name" value="NT_KNTase_like"/>
    <property type="match status" value="1"/>
</dbReference>
<dbReference type="InterPro" id="IPR052038">
    <property type="entry name" value="Type-VII_TA_antitoxin"/>
</dbReference>
<keyword evidence="13" id="KW-1185">Reference proteome</keyword>
<dbReference type="Proteomes" id="UP001366085">
    <property type="component" value="Unassembled WGS sequence"/>
</dbReference>
<dbReference type="EMBL" id="JBBDGN010000005">
    <property type="protein sequence ID" value="MEJ1091517.1"/>
    <property type="molecule type" value="Genomic_DNA"/>
</dbReference>
<evidence type="ECO:0000256" key="3">
    <source>
        <dbReference type="ARBA" id="ARBA00022649"/>
    </source>
</evidence>
<evidence type="ECO:0000313" key="12">
    <source>
        <dbReference type="EMBL" id="MEJ1091517.1"/>
    </source>
</evidence>
<comment type="caution">
    <text evidence="12">The sequence shown here is derived from an EMBL/GenBank/DDBJ whole genome shotgun (WGS) entry which is preliminary data.</text>
</comment>
<reference evidence="12 13" key="1">
    <citation type="submission" date="2024-02" db="EMBL/GenBank/DDBJ databases">
        <authorList>
            <person name="Saticioglu I.B."/>
        </authorList>
    </citation>
    <scope>NUCLEOTIDE SEQUENCE [LARGE SCALE GENOMIC DNA]</scope>
    <source>
        <strain evidence="12 13">Mu-43</strain>
    </source>
</reference>
<evidence type="ECO:0000256" key="2">
    <source>
        <dbReference type="ARBA" id="ARBA00009981"/>
    </source>
</evidence>
<keyword evidence="4" id="KW-0808">Transferase</keyword>
<evidence type="ECO:0000256" key="5">
    <source>
        <dbReference type="ARBA" id="ARBA00022695"/>
    </source>
</evidence>
<dbReference type="SUPFAM" id="SSF143120">
    <property type="entry name" value="YefM-like"/>
    <property type="match status" value="1"/>
</dbReference>